<evidence type="ECO:0000256" key="1">
    <source>
        <dbReference type="SAM" id="SignalP"/>
    </source>
</evidence>
<protein>
    <submittedName>
        <fullName evidence="3">DUF1311 domain-containing protein</fullName>
    </submittedName>
</protein>
<dbReference type="InterPro" id="IPR009739">
    <property type="entry name" value="LprI-like_N"/>
</dbReference>
<dbReference type="AlphaFoldDB" id="A0A838BQR0"/>
<sequence>MRYLPLAILVIIAASSTARAEDFCEGTTQYDMNMCAGREFEKTDKAMNERYAKLMKRLDPEDQVKLRQAQKAWVSYRQKMCEFEASGLGTVRSTIFAGCLTFITEGRIKYLEGHLNCEEGDLSCKGRSSDQN</sequence>
<organism evidence="3 4">
    <name type="scientific">Microvirga mediterraneensis</name>
    <dbReference type="NCBI Taxonomy" id="2754695"/>
    <lineage>
        <taxon>Bacteria</taxon>
        <taxon>Pseudomonadati</taxon>
        <taxon>Pseudomonadota</taxon>
        <taxon>Alphaproteobacteria</taxon>
        <taxon>Hyphomicrobiales</taxon>
        <taxon>Methylobacteriaceae</taxon>
        <taxon>Microvirga</taxon>
    </lineage>
</organism>
<evidence type="ECO:0000313" key="3">
    <source>
        <dbReference type="EMBL" id="MBA1158094.1"/>
    </source>
</evidence>
<reference evidence="3 4" key="1">
    <citation type="submission" date="2020-07" db="EMBL/GenBank/DDBJ databases">
        <title>Draft genome and description of Microvirga mediterraneensis Marseille-Q2068 sp. nov.</title>
        <authorList>
            <person name="Boxberger M."/>
        </authorList>
    </citation>
    <scope>NUCLEOTIDE SEQUENCE [LARGE SCALE GENOMIC DNA]</scope>
    <source>
        <strain evidence="3 4">Marseille-Q2068</strain>
    </source>
</reference>
<feature type="signal peptide" evidence="1">
    <location>
        <begin position="1"/>
        <end position="20"/>
    </location>
</feature>
<dbReference type="RefSeq" id="WP_181053518.1">
    <property type="nucleotide sequence ID" value="NZ_JACDXJ010000001.1"/>
</dbReference>
<name>A0A838BQR0_9HYPH</name>
<accession>A0A838BQR0</accession>
<dbReference type="EMBL" id="JACDXJ010000001">
    <property type="protein sequence ID" value="MBA1158094.1"/>
    <property type="molecule type" value="Genomic_DNA"/>
</dbReference>
<dbReference type="PANTHER" id="PTHR39176:SF1">
    <property type="entry name" value="PERIPLASMIC PROTEIN"/>
    <property type="match status" value="1"/>
</dbReference>
<dbReference type="Proteomes" id="UP000572984">
    <property type="component" value="Unassembled WGS sequence"/>
</dbReference>
<proteinExistence type="predicted"/>
<keyword evidence="4" id="KW-1185">Reference proteome</keyword>
<dbReference type="PANTHER" id="PTHR39176">
    <property type="entry name" value="PERIPLASMIC PROTEIN-RELATED"/>
    <property type="match status" value="1"/>
</dbReference>
<comment type="caution">
    <text evidence="3">The sequence shown here is derived from an EMBL/GenBank/DDBJ whole genome shotgun (WGS) entry which is preliminary data.</text>
</comment>
<evidence type="ECO:0000259" key="2">
    <source>
        <dbReference type="Pfam" id="PF07007"/>
    </source>
</evidence>
<evidence type="ECO:0000313" key="4">
    <source>
        <dbReference type="Proteomes" id="UP000572984"/>
    </source>
</evidence>
<feature type="domain" description="Lysozyme inhibitor LprI-like N-terminal" evidence="2">
    <location>
        <begin position="27"/>
        <end position="111"/>
    </location>
</feature>
<keyword evidence="1" id="KW-0732">Signal</keyword>
<feature type="chain" id="PRO_5032645003" evidence="1">
    <location>
        <begin position="21"/>
        <end position="132"/>
    </location>
</feature>
<gene>
    <name evidence="3" type="ORF">H0S73_18455</name>
</gene>
<dbReference type="Pfam" id="PF07007">
    <property type="entry name" value="LprI"/>
    <property type="match status" value="1"/>
</dbReference>
<dbReference type="Gene3D" id="1.20.1270.180">
    <property type="match status" value="1"/>
</dbReference>